<accession>A0A6P5KWY9</accession>
<evidence type="ECO:0000313" key="4">
    <source>
        <dbReference type="Proteomes" id="UP000515140"/>
    </source>
</evidence>
<dbReference type="GO" id="GO:0005886">
    <property type="term" value="C:plasma membrane"/>
    <property type="evidence" value="ECO:0007669"/>
    <property type="project" value="TreeGrafter"/>
</dbReference>
<feature type="region of interest" description="Disordered" evidence="2">
    <location>
        <begin position="246"/>
        <end position="269"/>
    </location>
</feature>
<dbReference type="AlphaFoldDB" id="A0A6P5KWY9"/>
<feature type="region of interest" description="Disordered" evidence="2">
    <location>
        <begin position="1"/>
        <end position="24"/>
    </location>
</feature>
<evidence type="ECO:0000256" key="2">
    <source>
        <dbReference type="SAM" id="MobiDB-lite"/>
    </source>
</evidence>
<dbReference type="GO" id="GO:0030424">
    <property type="term" value="C:axon"/>
    <property type="evidence" value="ECO:0007669"/>
    <property type="project" value="TreeGrafter"/>
</dbReference>
<dbReference type="GO" id="GO:0005544">
    <property type="term" value="F:calcium-dependent phospholipid binding"/>
    <property type="evidence" value="ECO:0007669"/>
    <property type="project" value="TreeGrafter"/>
</dbReference>
<proteinExistence type="inferred from homology"/>
<name>A0A6P5KWY9_PHACI</name>
<dbReference type="PROSITE" id="PS50004">
    <property type="entry name" value="C2"/>
    <property type="match status" value="1"/>
</dbReference>
<dbReference type="RefSeq" id="XP_020850388.1">
    <property type="nucleotide sequence ID" value="XM_020994729.1"/>
</dbReference>
<dbReference type="GeneID" id="110214078"/>
<keyword evidence="4" id="KW-1185">Reference proteome</keyword>
<dbReference type="PANTHER" id="PTHR10024:SF351">
    <property type="entry name" value="SYNAPTOTAGMIN-4-LIKE"/>
    <property type="match status" value="1"/>
</dbReference>
<dbReference type="InterPro" id="IPR035892">
    <property type="entry name" value="C2_domain_sf"/>
</dbReference>
<dbReference type="Pfam" id="PF00168">
    <property type="entry name" value="C2"/>
    <property type="match status" value="1"/>
</dbReference>
<dbReference type="InterPro" id="IPR000008">
    <property type="entry name" value="C2_dom"/>
</dbReference>
<dbReference type="SUPFAM" id="SSF49562">
    <property type="entry name" value="C2 domain (Calcium/lipid-binding domain, CaLB)"/>
    <property type="match status" value="1"/>
</dbReference>
<gene>
    <name evidence="5" type="primary">LOC110214078</name>
</gene>
<dbReference type="GO" id="GO:0000149">
    <property type="term" value="F:SNARE binding"/>
    <property type="evidence" value="ECO:0007669"/>
    <property type="project" value="TreeGrafter"/>
</dbReference>
<evidence type="ECO:0000259" key="3">
    <source>
        <dbReference type="PROSITE" id="PS50004"/>
    </source>
</evidence>
<evidence type="ECO:0000256" key="1">
    <source>
        <dbReference type="ARBA" id="ARBA00006996"/>
    </source>
</evidence>
<dbReference type="Gene3D" id="2.60.40.150">
    <property type="entry name" value="C2 domain"/>
    <property type="match status" value="1"/>
</dbReference>
<feature type="domain" description="C2" evidence="3">
    <location>
        <begin position="112"/>
        <end position="247"/>
    </location>
</feature>
<sequence length="269" mass="29593">MSMPAAGSWPRAPQAPGNPHHEQEAVSPQVFLGAGCTVLFSSLLLGCGFCWRWRQSPANLPTPAMVQVASDSLSGCLVSYTRELSTIKSKMQKSHSSQDLLVPGLRTPWMGSHGQLFLLLQYQATAHRIKVLVRKAENLHSLGQLPGHREHSVVIGLYQDGQLLDSRETQAIVGRSPVWNAPFLFSLPAGDLHEQSLFFQFTVMQRHLLTRTVTLGWVQIGPEAPAAGRAHWWDMYQHSLQESAQWHPLCPGKPDPPRAAASGSGTRNS</sequence>
<dbReference type="GO" id="GO:0001786">
    <property type="term" value="F:phosphatidylserine binding"/>
    <property type="evidence" value="ECO:0007669"/>
    <property type="project" value="TreeGrafter"/>
</dbReference>
<dbReference type="GO" id="GO:0005509">
    <property type="term" value="F:calcium ion binding"/>
    <property type="evidence" value="ECO:0007669"/>
    <property type="project" value="TreeGrafter"/>
</dbReference>
<dbReference type="GO" id="GO:0070382">
    <property type="term" value="C:exocytic vesicle"/>
    <property type="evidence" value="ECO:0007669"/>
    <property type="project" value="TreeGrafter"/>
</dbReference>
<dbReference type="PANTHER" id="PTHR10024">
    <property type="entry name" value="SYNAPTOTAGMIN"/>
    <property type="match status" value="1"/>
</dbReference>
<reference evidence="5" key="1">
    <citation type="submission" date="2025-08" db="UniProtKB">
        <authorList>
            <consortium name="RefSeq"/>
        </authorList>
    </citation>
    <scope>IDENTIFICATION</scope>
    <source>
        <tissue evidence="5">Spleen</tissue>
    </source>
</reference>
<dbReference type="GO" id="GO:0098793">
    <property type="term" value="C:presynapse"/>
    <property type="evidence" value="ECO:0007669"/>
    <property type="project" value="GOC"/>
</dbReference>
<protein>
    <submittedName>
        <fullName evidence="5">Synaptotagmin-5-like isoform X3</fullName>
    </submittedName>
</protein>
<dbReference type="GO" id="GO:0048791">
    <property type="term" value="P:calcium ion-regulated exocytosis of neurotransmitter"/>
    <property type="evidence" value="ECO:0007669"/>
    <property type="project" value="TreeGrafter"/>
</dbReference>
<organism evidence="4 5">
    <name type="scientific">Phascolarctos cinereus</name>
    <name type="common">Koala</name>
    <dbReference type="NCBI Taxonomy" id="38626"/>
    <lineage>
        <taxon>Eukaryota</taxon>
        <taxon>Metazoa</taxon>
        <taxon>Chordata</taxon>
        <taxon>Craniata</taxon>
        <taxon>Vertebrata</taxon>
        <taxon>Euteleostomi</taxon>
        <taxon>Mammalia</taxon>
        <taxon>Metatheria</taxon>
        <taxon>Diprotodontia</taxon>
        <taxon>Phascolarctidae</taxon>
        <taxon>Phascolarctos</taxon>
    </lineage>
</organism>
<comment type="similarity">
    <text evidence="1">Belongs to the synaptotagmin family.</text>
</comment>
<dbReference type="Proteomes" id="UP000515140">
    <property type="component" value="Unplaced"/>
</dbReference>
<dbReference type="GO" id="GO:0030276">
    <property type="term" value="F:clathrin binding"/>
    <property type="evidence" value="ECO:0007669"/>
    <property type="project" value="TreeGrafter"/>
</dbReference>
<evidence type="ECO:0000313" key="5">
    <source>
        <dbReference type="RefSeq" id="XP_020850388.1"/>
    </source>
</evidence>
<dbReference type="GO" id="GO:0006906">
    <property type="term" value="P:vesicle fusion"/>
    <property type="evidence" value="ECO:0007669"/>
    <property type="project" value="TreeGrafter"/>
</dbReference>